<evidence type="ECO:0000313" key="3">
    <source>
        <dbReference type="Proteomes" id="UP001652625"/>
    </source>
</evidence>
<protein>
    <submittedName>
        <fullName evidence="4">Ataxin-7-like protein 1 isoform X2</fullName>
    </submittedName>
</protein>
<dbReference type="InterPro" id="IPR013243">
    <property type="entry name" value="SCA7_dom"/>
</dbReference>
<feature type="region of interest" description="Disordered" evidence="1">
    <location>
        <begin position="316"/>
        <end position="341"/>
    </location>
</feature>
<dbReference type="Gene3D" id="6.10.140.670">
    <property type="match status" value="1"/>
</dbReference>
<dbReference type="PANTHER" id="PTHR15117:SF24">
    <property type="entry name" value="SCA7 DOMAIN-CONTAINING PROTEIN"/>
    <property type="match status" value="1"/>
</dbReference>
<dbReference type="Pfam" id="PF08313">
    <property type="entry name" value="SCA7"/>
    <property type="match status" value="1"/>
</dbReference>
<sequence>MIVPVNNKVQTQRNIMTDKIGKFSLSSGTSWSLFAENTVFEESEETMVVKLGKSAETTRLHIEDSNKFGYCPSQAGFHLSVCKQCQKLVMLPSLQKHYESKHIKFLSTVKPVSPKCYNSQPLSSPTNVSFSTTDTKVNNLVKPVKLVNKSTKPCIRIEEIDPNEENVKIEEVPLTIPLFKNPADKLMLPKIVLKKCEANKSKLISPVRSPCFLSKNKKSLHIKEYDADKHCGVWIPDQEKNCTRSLTCKTHTLSLRRQVPGRSKHFDILLAEHRAQVALKAQENVLTSNRIPINSPLDKIIQSSGTILNITNREKDMAGPNLKSPKSNNHSQHSPVTKQSEYDISEEVIGSSNLPTLLYHPRPMKINSFGSRQTNLHCRIFSRRNDRIYYAATSLIDQYKNSSSTSCMNLVLKDSRIKQDGISSDINDPIQKAIFHKQRIKTNKLNGTKRQLSHNDVQTGIIADSLSYAVSAKRRHSSEINMLETHSLENQEAVNVLLETQTSFSKPVANLSYLNQQPASIAASVAFMQTNTDHISNRRSKPANAQIGCNVTLSSVGFVMTKNLENVTTSHNKSHVLHSPIDNLFTSNSKEMPAPNVTITQGMLVSLPTAVLQSSSNQRVYSIASQLQDLINQPKLPVNTVSSLGPHIQVGNIYL</sequence>
<reference evidence="4" key="1">
    <citation type="submission" date="2025-08" db="UniProtKB">
        <authorList>
            <consortium name="RefSeq"/>
        </authorList>
    </citation>
    <scope>IDENTIFICATION</scope>
</reference>
<organism evidence="3 4">
    <name type="scientific">Hydra vulgaris</name>
    <name type="common">Hydra</name>
    <name type="synonym">Hydra attenuata</name>
    <dbReference type="NCBI Taxonomy" id="6087"/>
    <lineage>
        <taxon>Eukaryota</taxon>
        <taxon>Metazoa</taxon>
        <taxon>Cnidaria</taxon>
        <taxon>Hydrozoa</taxon>
        <taxon>Hydroidolina</taxon>
        <taxon>Anthoathecata</taxon>
        <taxon>Aplanulata</taxon>
        <taxon>Hydridae</taxon>
        <taxon>Hydra</taxon>
    </lineage>
</organism>
<dbReference type="InterPro" id="IPR052237">
    <property type="entry name" value="Ataxin-7-like_regulator"/>
</dbReference>
<keyword evidence="3" id="KW-1185">Reference proteome</keyword>
<feature type="compositionally biased region" description="Polar residues" evidence="1">
    <location>
        <begin position="324"/>
        <end position="339"/>
    </location>
</feature>
<proteinExistence type="predicted"/>
<evidence type="ECO:0000313" key="4">
    <source>
        <dbReference type="RefSeq" id="XP_065674143.1"/>
    </source>
</evidence>
<gene>
    <name evidence="4" type="primary">LOC101236078</name>
</gene>
<dbReference type="GeneID" id="101236078"/>
<evidence type="ECO:0000259" key="2">
    <source>
        <dbReference type="PROSITE" id="PS51505"/>
    </source>
</evidence>
<dbReference type="Proteomes" id="UP001652625">
    <property type="component" value="Chromosome 14"/>
</dbReference>
<evidence type="ECO:0000256" key="1">
    <source>
        <dbReference type="SAM" id="MobiDB-lite"/>
    </source>
</evidence>
<dbReference type="PANTHER" id="PTHR15117">
    <property type="entry name" value="ATAXIN 7 RELATED"/>
    <property type="match status" value="1"/>
</dbReference>
<dbReference type="PROSITE" id="PS51505">
    <property type="entry name" value="SCA7"/>
    <property type="match status" value="1"/>
</dbReference>
<name>A0ABM4DI26_HYDVU</name>
<feature type="domain" description="SCA7" evidence="2">
    <location>
        <begin position="218"/>
        <end position="285"/>
    </location>
</feature>
<accession>A0ABM4DI26</accession>
<dbReference type="RefSeq" id="XP_065674143.1">
    <property type="nucleotide sequence ID" value="XM_065818071.1"/>
</dbReference>